<proteinExistence type="predicted"/>
<dbReference type="AlphaFoldDB" id="A0AAV8PTB3"/>
<organism evidence="1 2">
    <name type="scientific">Ensete ventricosum</name>
    <name type="common">Abyssinian banana</name>
    <name type="synonym">Musa ensete</name>
    <dbReference type="NCBI Taxonomy" id="4639"/>
    <lineage>
        <taxon>Eukaryota</taxon>
        <taxon>Viridiplantae</taxon>
        <taxon>Streptophyta</taxon>
        <taxon>Embryophyta</taxon>
        <taxon>Tracheophyta</taxon>
        <taxon>Spermatophyta</taxon>
        <taxon>Magnoliopsida</taxon>
        <taxon>Liliopsida</taxon>
        <taxon>Zingiberales</taxon>
        <taxon>Musaceae</taxon>
        <taxon>Ensete</taxon>
    </lineage>
</organism>
<keyword evidence="2" id="KW-1185">Reference proteome</keyword>
<evidence type="ECO:0000313" key="2">
    <source>
        <dbReference type="Proteomes" id="UP001222027"/>
    </source>
</evidence>
<protein>
    <submittedName>
        <fullName evidence="1">Uncharacterized protein</fullName>
    </submittedName>
</protein>
<reference evidence="1 2" key="1">
    <citation type="submission" date="2022-12" db="EMBL/GenBank/DDBJ databases">
        <title>Chromosome-scale assembly of the Ensete ventricosum genome.</title>
        <authorList>
            <person name="Dussert Y."/>
            <person name="Stocks J."/>
            <person name="Wendawek A."/>
            <person name="Woldeyes F."/>
            <person name="Nichols R.A."/>
            <person name="Borrell J.S."/>
        </authorList>
    </citation>
    <scope>NUCLEOTIDE SEQUENCE [LARGE SCALE GENOMIC DNA]</scope>
    <source>
        <strain evidence="2">cv. Maze</strain>
        <tissue evidence="1">Seeds</tissue>
    </source>
</reference>
<gene>
    <name evidence="1" type="ORF">OPV22_027942</name>
</gene>
<dbReference type="EMBL" id="JAQQAF010000008">
    <property type="protein sequence ID" value="KAJ8465390.1"/>
    <property type="molecule type" value="Genomic_DNA"/>
</dbReference>
<evidence type="ECO:0000313" key="1">
    <source>
        <dbReference type="EMBL" id="KAJ8465390.1"/>
    </source>
</evidence>
<name>A0AAV8PTB3_ENSVE</name>
<accession>A0AAV8PTB3</accession>
<comment type="caution">
    <text evidence="1">The sequence shown here is derived from an EMBL/GenBank/DDBJ whole genome shotgun (WGS) entry which is preliminary data.</text>
</comment>
<sequence length="92" mass="9992">MRGGKVGLEDSWPKDWVCGCEEGGCGSRGSDSLLPTLMYVLCCAQYDQVVSTLSGYLIISCTNASYLWKPSSSIRQQLLCGGVRKLTLMGMM</sequence>
<dbReference type="Proteomes" id="UP001222027">
    <property type="component" value="Unassembled WGS sequence"/>
</dbReference>